<sequence>MATEKARDGEDKKQTKRKKKKKKKKKKEKFLLLALLPLALQPKKDKLKSQKTDVEAEDEGDGGVAALISSRKEWKGTATSRGGTGPWLRRSSRSSPEENVKLNPTFPQSDNLQQNSLSSPLTLSPSTEVIRISF</sequence>
<keyword evidence="3" id="KW-1185">Reference proteome</keyword>
<dbReference type="KEGG" id="abe:ARB_06575"/>
<feature type="compositionally biased region" description="Basic residues" evidence="1">
    <location>
        <begin position="14"/>
        <end position="28"/>
    </location>
</feature>
<reference evidence="3" key="1">
    <citation type="journal article" date="2011" name="Genome Biol.">
        <title>Comparative and functional genomics provide insights into the pathogenicity of dermatophytic fungi.</title>
        <authorList>
            <person name="Burmester A."/>
            <person name="Shelest E."/>
            <person name="Gloeckner G."/>
            <person name="Heddergott C."/>
            <person name="Schindler S."/>
            <person name="Staib P."/>
            <person name="Heidel A."/>
            <person name="Felder M."/>
            <person name="Petzold A."/>
            <person name="Szafranski K."/>
            <person name="Feuermann M."/>
            <person name="Pedruzzi I."/>
            <person name="Priebe S."/>
            <person name="Groth M."/>
            <person name="Winkler R."/>
            <person name="Li W."/>
            <person name="Kniemeyer O."/>
            <person name="Schroeckh V."/>
            <person name="Hertweck C."/>
            <person name="Hube B."/>
            <person name="White T.C."/>
            <person name="Platzer M."/>
            <person name="Guthke R."/>
            <person name="Heitman J."/>
            <person name="Woestemeyer J."/>
            <person name="Zipfel P.F."/>
            <person name="Monod M."/>
            <person name="Brakhage A.A."/>
        </authorList>
    </citation>
    <scope>NUCLEOTIDE SEQUENCE [LARGE SCALE GENOMIC DNA]</scope>
    <source>
        <strain evidence="3">ATCC MYA-4681 / CBS 112371</strain>
    </source>
</reference>
<protein>
    <submittedName>
        <fullName evidence="2">Uncharacterized protein</fullName>
    </submittedName>
</protein>
<feature type="compositionally biased region" description="Low complexity" evidence="1">
    <location>
        <begin position="111"/>
        <end position="122"/>
    </location>
</feature>
<feature type="compositionally biased region" description="Basic and acidic residues" evidence="1">
    <location>
        <begin position="42"/>
        <end position="54"/>
    </location>
</feature>
<dbReference type="EMBL" id="ABSU01000005">
    <property type="protein sequence ID" value="EFE34809.1"/>
    <property type="molecule type" value="Genomic_DNA"/>
</dbReference>
<dbReference type="RefSeq" id="XP_003015449.1">
    <property type="nucleotide sequence ID" value="XM_003015403.1"/>
</dbReference>
<dbReference type="Proteomes" id="UP000008866">
    <property type="component" value="Unassembled WGS sequence"/>
</dbReference>
<accession>D4AQR5</accession>
<name>D4AQR5_ARTBC</name>
<comment type="caution">
    <text evidence="2">The sequence shown here is derived from an EMBL/GenBank/DDBJ whole genome shotgun (WGS) entry which is preliminary data.</text>
</comment>
<feature type="region of interest" description="Disordered" evidence="1">
    <location>
        <begin position="1"/>
        <end position="28"/>
    </location>
</feature>
<gene>
    <name evidence="2" type="ORF">ARB_06575</name>
</gene>
<dbReference type="HOGENOM" id="CLU_1895659_0_0_1"/>
<proteinExistence type="predicted"/>
<feature type="compositionally biased region" description="Basic and acidic residues" evidence="1">
    <location>
        <begin position="1"/>
        <end position="13"/>
    </location>
</feature>
<feature type="region of interest" description="Disordered" evidence="1">
    <location>
        <begin position="42"/>
        <end position="122"/>
    </location>
</feature>
<organism evidence="2 3">
    <name type="scientific">Arthroderma benhamiae (strain ATCC MYA-4681 / CBS 112371)</name>
    <name type="common">Trichophyton mentagrophytes</name>
    <dbReference type="NCBI Taxonomy" id="663331"/>
    <lineage>
        <taxon>Eukaryota</taxon>
        <taxon>Fungi</taxon>
        <taxon>Dikarya</taxon>
        <taxon>Ascomycota</taxon>
        <taxon>Pezizomycotina</taxon>
        <taxon>Eurotiomycetes</taxon>
        <taxon>Eurotiomycetidae</taxon>
        <taxon>Onygenales</taxon>
        <taxon>Arthrodermataceae</taxon>
        <taxon>Trichophyton</taxon>
    </lineage>
</organism>
<evidence type="ECO:0000313" key="3">
    <source>
        <dbReference type="Proteomes" id="UP000008866"/>
    </source>
</evidence>
<dbReference type="AlphaFoldDB" id="D4AQR5"/>
<evidence type="ECO:0000313" key="2">
    <source>
        <dbReference type="EMBL" id="EFE34809.1"/>
    </source>
</evidence>
<evidence type="ECO:0000256" key="1">
    <source>
        <dbReference type="SAM" id="MobiDB-lite"/>
    </source>
</evidence>
<dbReference type="GeneID" id="9521176"/>